<dbReference type="Proteomes" id="UP000500845">
    <property type="component" value="Segment"/>
</dbReference>
<accession>A0A346RNY5</accession>
<organism evidence="1 2">
    <name type="scientific">Cryptophlebia peltastica nucleopolyhedrovirus</name>
    <dbReference type="NCBI Taxonomy" id="2304025"/>
    <lineage>
        <taxon>Viruses</taxon>
        <taxon>Viruses incertae sedis</taxon>
        <taxon>Naldaviricetes</taxon>
        <taxon>Lefavirales</taxon>
        <taxon>Baculoviridae</taxon>
        <taxon>Alphabaculovirus</taxon>
        <taxon>Alphabaculovirus crypeltasticae</taxon>
    </lineage>
</organism>
<dbReference type="KEGG" id="vg:65102235"/>
<reference evidence="1 2" key="1">
    <citation type="journal article" date="2018" name="J. Invertebr. Pathol.">
        <title>Morphological, genetic and biological characterisation of a novel alphabaculovirus isolated from Cryptophlebia peltastica (Lepidoptera: Tortricidae).</title>
        <authorList>
            <person name="Marsberg T."/>
            <person name="Jukes M.D."/>
            <person name="Krejmer-Rabalska M."/>
            <person name="Rabalski L."/>
            <person name="Knox C.M."/>
            <person name="Moore S.D."/>
            <person name="Hill M.P."/>
            <person name="Szewczyk B."/>
        </authorList>
    </citation>
    <scope>NUCLEOTIDE SEQUENCE [LARGE SCALE GENOMIC DNA]</scope>
    <source>
        <strain evidence="1">SA</strain>
    </source>
</reference>
<dbReference type="EMBL" id="MH394321">
    <property type="protein sequence ID" value="AXS67782.1"/>
    <property type="molecule type" value="Genomic_DNA"/>
</dbReference>
<keyword evidence="2" id="KW-1185">Reference proteome</keyword>
<proteinExistence type="predicted"/>
<name>A0A346RNY5_9ABAC</name>
<dbReference type="GeneID" id="65102235"/>
<evidence type="ECO:0000313" key="1">
    <source>
        <dbReference type="EMBL" id="AXS67782.1"/>
    </source>
</evidence>
<dbReference type="RefSeq" id="YP_010086990.1">
    <property type="nucleotide sequence ID" value="NC_055500.1"/>
</dbReference>
<protein>
    <submittedName>
        <fullName evidence="1">Adho113-like protein</fullName>
    </submittedName>
</protein>
<sequence length="78" mass="9267">MENDIENLNESLTLARLFEKIGYYKRSLICYEKALDYIERGEVKNQQLMDQCLDSIIELHAKIETNKQTLKKFVLLKK</sequence>
<evidence type="ECO:0000313" key="2">
    <source>
        <dbReference type="Proteomes" id="UP000500845"/>
    </source>
</evidence>